<dbReference type="NCBIfam" id="TIGR02734">
    <property type="entry name" value="crtI_fam"/>
    <property type="match status" value="1"/>
</dbReference>
<protein>
    <recommendedName>
        <fullName evidence="8">Phytoene dehydrogenase</fullName>
    </recommendedName>
</protein>
<evidence type="ECO:0000256" key="6">
    <source>
        <dbReference type="ARBA" id="ARBA00022827"/>
    </source>
</evidence>
<dbReference type="KEGG" id="uam:UABAM_03675"/>
<comment type="pathway">
    <text evidence="2 9">Carotenoid biosynthesis.</text>
</comment>
<dbReference type="PROSITE" id="PS00982">
    <property type="entry name" value="PHYTOENE_DH"/>
    <property type="match status" value="1"/>
</dbReference>
<dbReference type="PANTHER" id="PTHR43734">
    <property type="entry name" value="PHYTOENE DESATURASE"/>
    <property type="match status" value="1"/>
</dbReference>
<organism evidence="11 12">
    <name type="scientific">Uabimicrobium amorphum</name>
    <dbReference type="NCBI Taxonomy" id="2596890"/>
    <lineage>
        <taxon>Bacteria</taxon>
        <taxon>Pseudomonadati</taxon>
        <taxon>Planctomycetota</taxon>
        <taxon>Candidatus Uabimicrobiia</taxon>
        <taxon>Candidatus Uabimicrobiales</taxon>
        <taxon>Candidatus Uabimicrobiaceae</taxon>
        <taxon>Candidatus Uabimicrobium</taxon>
    </lineage>
</organism>
<evidence type="ECO:0000256" key="5">
    <source>
        <dbReference type="ARBA" id="ARBA00022746"/>
    </source>
</evidence>
<evidence type="ECO:0000259" key="10">
    <source>
        <dbReference type="Pfam" id="PF01593"/>
    </source>
</evidence>
<evidence type="ECO:0000256" key="7">
    <source>
        <dbReference type="ARBA" id="ARBA00023002"/>
    </source>
</evidence>
<evidence type="ECO:0000256" key="9">
    <source>
        <dbReference type="RuleBase" id="RU362075"/>
    </source>
</evidence>
<evidence type="ECO:0000256" key="3">
    <source>
        <dbReference type="ARBA" id="ARBA00006046"/>
    </source>
</evidence>
<keyword evidence="5 9" id="KW-0125">Carotenoid biosynthesis</keyword>
<evidence type="ECO:0000256" key="4">
    <source>
        <dbReference type="ARBA" id="ARBA00022630"/>
    </source>
</evidence>
<dbReference type="InterPro" id="IPR014105">
    <property type="entry name" value="Carotenoid/retinoid_OxRdtase"/>
</dbReference>
<dbReference type="Gene3D" id="3.50.50.60">
    <property type="entry name" value="FAD/NAD(P)-binding domain"/>
    <property type="match status" value="3"/>
</dbReference>
<proteinExistence type="inferred from homology"/>
<evidence type="ECO:0000256" key="1">
    <source>
        <dbReference type="ARBA" id="ARBA00001974"/>
    </source>
</evidence>
<dbReference type="Pfam" id="PF01593">
    <property type="entry name" value="Amino_oxidase"/>
    <property type="match status" value="1"/>
</dbReference>
<keyword evidence="12" id="KW-1185">Reference proteome</keyword>
<evidence type="ECO:0000313" key="11">
    <source>
        <dbReference type="EMBL" id="BBM85309.1"/>
    </source>
</evidence>
<evidence type="ECO:0000256" key="2">
    <source>
        <dbReference type="ARBA" id="ARBA00004829"/>
    </source>
</evidence>
<dbReference type="EMBL" id="AP019860">
    <property type="protein sequence ID" value="BBM85309.1"/>
    <property type="molecule type" value="Genomic_DNA"/>
</dbReference>
<dbReference type="InterPro" id="IPR008150">
    <property type="entry name" value="Phytoene_DH_bac_CS"/>
</dbReference>
<comment type="similarity">
    <text evidence="3 9">Belongs to the carotenoid/retinoid oxidoreductase family.</text>
</comment>
<dbReference type="InterPro" id="IPR002937">
    <property type="entry name" value="Amino_oxidase"/>
</dbReference>
<keyword evidence="4" id="KW-0285">Flavoprotein</keyword>
<keyword evidence="7 9" id="KW-0560">Oxidoreductase</keyword>
<keyword evidence="6" id="KW-0274">FAD</keyword>
<dbReference type="FunFam" id="3.50.50.60:FF:000378">
    <property type="entry name" value="Phytoene desaturase"/>
    <property type="match status" value="1"/>
</dbReference>
<dbReference type="RefSeq" id="WP_151969419.1">
    <property type="nucleotide sequence ID" value="NZ_AP019860.1"/>
</dbReference>
<gene>
    <name evidence="11" type="ORF">UABAM_03675</name>
</gene>
<accession>A0A5S9INU0</accession>
<dbReference type="Proteomes" id="UP000326354">
    <property type="component" value="Chromosome"/>
</dbReference>
<dbReference type="AlphaFoldDB" id="A0A5S9INU0"/>
<evidence type="ECO:0000313" key="12">
    <source>
        <dbReference type="Proteomes" id="UP000326354"/>
    </source>
</evidence>
<evidence type="ECO:0000256" key="8">
    <source>
        <dbReference type="ARBA" id="ARBA00031986"/>
    </source>
</evidence>
<name>A0A5S9INU0_UABAM</name>
<dbReference type="PANTHER" id="PTHR43734:SF3">
    <property type="entry name" value="B-CAROTENE KETOLASE"/>
    <property type="match status" value="1"/>
</dbReference>
<dbReference type="OrthoDB" id="9814556at2"/>
<reference evidence="11 12" key="1">
    <citation type="submission" date="2019-08" db="EMBL/GenBank/DDBJ databases">
        <title>Complete genome sequence of Candidatus Uab amorphum.</title>
        <authorList>
            <person name="Shiratori T."/>
            <person name="Suzuki S."/>
            <person name="Kakizawa Y."/>
            <person name="Ishida K."/>
        </authorList>
    </citation>
    <scope>NUCLEOTIDE SEQUENCE [LARGE SCALE GENOMIC DNA]</scope>
    <source>
        <strain evidence="11 12">SRT547</strain>
    </source>
</reference>
<dbReference type="GO" id="GO:0016627">
    <property type="term" value="F:oxidoreductase activity, acting on the CH-CH group of donors"/>
    <property type="evidence" value="ECO:0007669"/>
    <property type="project" value="UniProtKB-ARBA"/>
</dbReference>
<dbReference type="InterPro" id="IPR036188">
    <property type="entry name" value="FAD/NAD-bd_sf"/>
</dbReference>
<feature type="domain" description="Amine oxidase" evidence="10">
    <location>
        <begin position="12"/>
        <end position="488"/>
    </location>
</feature>
<dbReference type="GO" id="GO:0016117">
    <property type="term" value="P:carotenoid biosynthetic process"/>
    <property type="evidence" value="ECO:0007669"/>
    <property type="project" value="UniProtKB-KW"/>
</dbReference>
<comment type="cofactor">
    <cofactor evidence="1">
        <name>FAD</name>
        <dbReference type="ChEBI" id="CHEBI:57692"/>
    </cofactor>
</comment>
<sequence>MKKAIVIGSGFGGLAAAIRLQASGFQTSIFEKRDIAGGRAYVYRDNGFIFDAGPTVITAPHCLEELFAIAGKKMEDYVELLDVDPMYRLLWEDGFVFDYTNDEKRLMEQIRRKSPKDVDNYKRFLEYTHQVFEEGYIKLADVPFLNWWSMIRVTPQLTRLQSFKSTYRRVSDFIQDPHLRQAFSFSALLVGGNPYTTSCIYTLIHYIERKWGVYFAKGGTNQLVQGLVRLFEDIGGKIYYNKEIHEIKTINGKVDGILTKDGETAHCDFVVSNAEIMHTYRDLLNKEKRVNRVRNKLEKSRFSMSLFVLYLGLDRQWPNLVHHNVMFGSRFKGLLEDIFYGNKLPDDFSLYVHAPSNTDKSLAPQGGEALYALSPVPHLGNANIDWEKMASKYADRIIDYMEERYMPGLRKSIQTQRVFTPNDFKNILNSHLGSVFSLEPTLTQSAYFRGHNRDPHIDGLYLAGAGTHPGAGMPGVINSAKATVEVILQDAHSLKVG</sequence>
<dbReference type="SUPFAM" id="SSF51905">
    <property type="entry name" value="FAD/NAD(P)-binding domain"/>
    <property type="match status" value="1"/>
</dbReference>